<dbReference type="AlphaFoldDB" id="A0A4R5MBM0"/>
<dbReference type="CDD" id="cd00093">
    <property type="entry name" value="HTH_XRE"/>
    <property type="match status" value="1"/>
</dbReference>
<dbReference type="PANTHER" id="PTHR46558">
    <property type="entry name" value="TRACRIPTIONAL REGULATORY PROTEIN-RELATED-RELATED"/>
    <property type="match status" value="1"/>
</dbReference>
<dbReference type="SMART" id="SM00530">
    <property type="entry name" value="HTH_XRE"/>
    <property type="match status" value="1"/>
</dbReference>
<dbReference type="SUPFAM" id="SSF47413">
    <property type="entry name" value="lambda repressor-like DNA-binding domains"/>
    <property type="match status" value="1"/>
</dbReference>
<protein>
    <submittedName>
        <fullName evidence="3">XRE family transcriptional regulator</fullName>
    </submittedName>
</protein>
<gene>
    <name evidence="3" type="ORF">EYW47_11835</name>
</gene>
<dbReference type="GO" id="GO:0003677">
    <property type="term" value="F:DNA binding"/>
    <property type="evidence" value="ECO:0007669"/>
    <property type="project" value="UniProtKB-KW"/>
</dbReference>
<dbReference type="Proteomes" id="UP000295722">
    <property type="component" value="Unassembled WGS sequence"/>
</dbReference>
<dbReference type="PANTHER" id="PTHR46558:SF11">
    <property type="entry name" value="HTH-TYPE TRANSCRIPTIONAL REGULATOR XRE"/>
    <property type="match status" value="1"/>
</dbReference>
<keyword evidence="4" id="KW-1185">Reference proteome</keyword>
<dbReference type="InterPro" id="IPR010982">
    <property type="entry name" value="Lambda_DNA-bd_dom_sf"/>
</dbReference>
<feature type="domain" description="HTH cro/C1-type" evidence="2">
    <location>
        <begin position="16"/>
        <end position="70"/>
    </location>
</feature>
<evidence type="ECO:0000313" key="4">
    <source>
        <dbReference type="Proteomes" id="UP000295722"/>
    </source>
</evidence>
<dbReference type="Pfam" id="PF01381">
    <property type="entry name" value="HTH_3"/>
    <property type="match status" value="1"/>
</dbReference>
<keyword evidence="1" id="KW-0238">DNA-binding</keyword>
<accession>A0A4R5MBM0</accession>
<evidence type="ECO:0000259" key="2">
    <source>
        <dbReference type="PROSITE" id="PS50943"/>
    </source>
</evidence>
<reference evidence="3 4" key="1">
    <citation type="submission" date="2019-03" db="EMBL/GenBank/DDBJ databases">
        <title>Paraburkholderia sp. 4M-K11, isolated from subtropical forest soil.</title>
        <authorList>
            <person name="Gao Z.-H."/>
            <person name="Qiu L.-H."/>
        </authorList>
    </citation>
    <scope>NUCLEOTIDE SEQUENCE [LARGE SCALE GENOMIC DNA]</scope>
    <source>
        <strain evidence="3 4">4M-K11</strain>
    </source>
</reference>
<dbReference type="Gene3D" id="1.10.260.40">
    <property type="entry name" value="lambda repressor-like DNA-binding domains"/>
    <property type="match status" value="1"/>
</dbReference>
<dbReference type="RefSeq" id="WP_133195025.1">
    <property type="nucleotide sequence ID" value="NZ_JBHUCW010000018.1"/>
</dbReference>
<comment type="caution">
    <text evidence="3">The sequence shown here is derived from an EMBL/GenBank/DDBJ whole genome shotgun (WGS) entry which is preliminary data.</text>
</comment>
<evidence type="ECO:0000313" key="3">
    <source>
        <dbReference type="EMBL" id="TDG24180.1"/>
    </source>
</evidence>
<dbReference type="OrthoDB" id="3034420at2"/>
<evidence type="ECO:0000256" key="1">
    <source>
        <dbReference type="ARBA" id="ARBA00023125"/>
    </source>
</evidence>
<dbReference type="PROSITE" id="PS50943">
    <property type="entry name" value="HTH_CROC1"/>
    <property type="match status" value="1"/>
</dbReference>
<dbReference type="EMBL" id="SMRP01000004">
    <property type="protein sequence ID" value="TDG24180.1"/>
    <property type="molecule type" value="Genomic_DNA"/>
</dbReference>
<dbReference type="InterPro" id="IPR001387">
    <property type="entry name" value="Cro/C1-type_HTH"/>
</dbReference>
<name>A0A4R5MBM0_9BURK</name>
<proteinExistence type="predicted"/>
<organism evidence="3 4">
    <name type="scientific">Paraburkholderia silviterrae</name>
    <dbReference type="NCBI Taxonomy" id="2528715"/>
    <lineage>
        <taxon>Bacteria</taxon>
        <taxon>Pseudomonadati</taxon>
        <taxon>Pseudomonadota</taxon>
        <taxon>Betaproteobacteria</taxon>
        <taxon>Burkholderiales</taxon>
        <taxon>Burkholderiaceae</taxon>
        <taxon>Paraburkholderia</taxon>
    </lineage>
</organism>
<sequence>MNADNEQFFRMLGECVANARRAHGMTQQQLAFRIGIAQQTLAHYEVGRSRIPASMLPELAGLLTLSFDGLMGKPVVRLGGKRIPMSRLQQQVAAIEQLPKTKQQFVSQGQDTVLAEARQ</sequence>